<comment type="caution">
    <text evidence="7">The sequence shown here is derived from an EMBL/GenBank/DDBJ whole genome shotgun (WGS) entry which is preliminary data.</text>
</comment>
<name>A0A645F631_9ZZZZ</name>
<keyword evidence="2" id="KW-0067">ATP-binding</keyword>
<dbReference type="Gene3D" id="1.10.8.60">
    <property type="match status" value="1"/>
</dbReference>
<protein>
    <submittedName>
        <fullName evidence="7">PTS-dependent dihydroxyacetone kinase operon regulatory protein</fullName>
    </submittedName>
</protein>
<dbReference type="Gene3D" id="3.40.50.300">
    <property type="entry name" value="P-loop containing nucleotide triphosphate hydrolases"/>
    <property type="match status" value="1"/>
</dbReference>
<proteinExistence type="predicted"/>
<keyword evidence="3" id="KW-0805">Transcription regulation</keyword>
<dbReference type="PANTHER" id="PTHR32071:SF117">
    <property type="entry name" value="PTS-DEPENDENT DIHYDROXYACETONE KINASE OPERON REGULATORY PROTEIN-RELATED"/>
    <property type="match status" value="1"/>
</dbReference>
<dbReference type="GO" id="GO:0043565">
    <property type="term" value="F:sequence-specific DNA binding"/>
    <property type="evidence" value="ECO:0007669"/>
    <property type="project" value="InterPro"/>
</dbReference>
<dbReference type="AlphaFoldDB" id="A0A645F631"/>
<feature type="domain" description="Sigma-54 factor interaction" evidence="6">
    <location>
        <begin position="1"/>
        <end position="93"/>
    </location>
</feature>
<dbReference type="PANTHER" id="PTHR32071">
    <property type="entry name" value="TRANSCRIPTIONAL REGULATORY PROTEIN"/>
    <property type="match status" value="1"/>
</dbReference>
<gene>
    <name evidence="7" type="primary">dhaR_2</name>
    <name evidence="7" type="ORF">SDC9_156280</name>
</gene>
<dbReference type="InterPro" id="IPR002078">
    <property type="entry name" value="Sigma_54_int"/>
</dbReference>
<dbReference type="Pfam" id="PF02954">
    <property type="entry name" value="HTH_8"/>
    <property type="match status" value="1"/>
</dbReference>
<keyword evidence="4" id="KW-0238">DNA-binding</keyword>
<dbReference type="Pfam" id="PF25601">
    <property type="entry name" value="AAA_lid_14"/>
    <property type="match status" value="1"/>
</dbReference>
<dbReference type="Gene3D" id="1.10.10.60">
    <property type="entry name" value="Homeodomain-like"/>
    <property type="match status" value="1"/>
</dbReference>
<keyword evidence="5" id="KW-0804">Transcription</keyword>
<organism evidence="7">
    <name type="scientific">bioreactor metagenome</name>
    <dbReference type="NCBI Taxonomy" id="1076179"/>
    <lineage>
        <taxon>unclassified sequences</taxon>
        <taxon>metagenomes</taxon>
        <taxon>ecological metagenomes</taxon>
    </lineage>
</organism>
<sequence length="182" mass="20714">MIATTTVDLANLVEQNRFSRQLYYALHSFEIVIPPLRARRSSIPSLIFTRLNSLKKRFSYSLKIDDDALAQLVAYSWPGNDFELNSIIENIAISSDNGHIRLSNLPDYLFAERPGLETASSLLPASLTFTAIEKEAIIHAARVTSGRVQEMSQLLNIGRTTLWRKMKQYDIDASQFKRKHLD</sequence>
<dbReference type="GO" id="GO:0006355">
    <property type="term" value="P:regulation of DNA-templated transcription"/>
    <property type="evidence" value="ECO:0007669"/>
    <property type="project" value="InterPro"/>
</dbReference>
<dbReference type="PROSITE" id="PS50045">
    <property type="entry name" value="SIGMA54_INTERACT_4"/>
    <property type="match status" value="1"/>
</dbReference>
<dbReference type="SUPFAM" id="SSF52540">
    <property type="entry name" value="P-loop containing nucleoside triphosphate hydrolases"/>
    <property type="match status" value="1"/>
</dbReference>
<evidence type="ECO:0000256" key="5">
    <source>
        <dbReference type="ARBA" id="ARBA00023163"/>
    </source>
</evidence>
<dbReference type="InterPro" id="IPR027417">
    <property type="entry name" value="P-loop_NTPase"/>
</dbReference>
<dbReference type="InterPro" id="IPR002197">
    <property type="entry name" value="HTH_Fis"/>
</dbReference>
<reference evidence="7" key="1">
    <citation type="submission" date="2019-08" db="EMBL/GenBank/DDBJ databases">
        <authorList>
            <person name="Kucharzyk K."/>
            <person name="Murdoch R.W."/>
            <person name="Higgins S."/>
            <person name="Loffler F."/>
        </authorList>
    </citation>
    <scope>NUCLEOTIDE SEQUENCE</scope>
</reference>
<evidence type="ECO:0000259" key="6">
    <source>
        <dbReference type="PROSITE" id="PS50045"/>
    </source>
</evidence>
<evidence type="ECO:0000256" key="3">
    <source>
        <dbReference type="ARBA" id="ARBA00023015"/>
    </source>
</evidence>
<dbReference type="SUPFAM" id="SSF46689">
    <property type="entry name" value="Homeodomain-like"/>
    <property type="match status" value="1"/>
</dbReference>
<evidence type="ECO:0000256" key="4">
    <source>
        <dbReference type="ARBA" id="ARBA00023125"/>
    </source>
</evidence>
<dbReference type="EMBL" id="VSSQ01055090">
    <property type="protein sequence ID" value="MPN08992.1"/>
    <property type="molecule type" value="Genomic_DNA"/>
</dbReference>
<evidence type="ECO:0000256" key="2">
    <source>
        <dbReference type="ARBA" id="ARBA00022840"/>
    </source>
</evidence>
<evidence type="ECO:0000313" key="7">
    <source>
        <dbReference type="EMBL" id="MPN08992.1"/>
    </source>
</evidence>
<dbReference type="GO" id="GO:0005524">
    <property type="term" value="F:ATP binding"/>
    <property type="evidence" value="ECO:0007669"/>
    <property type="project" value="UniProtKB-KW"/>
</dbReference>
<evidence type="ECO:0000256" key="1">
    <source>
        <dbReference type="ARBA" id="ARBA00022741"/>
    </source>
</evidence>
<keyword evidence="1" id="KW-0547">Nucleotide-binding</keyword>
<dbReference type="InterPro" id="IPR058031">
    <property type="entry name" value="AAA_lid_NorR"/>
</dbReference>
<accession>A0A645F631</accession>
<dbReference type="InterPro" id="IPR009057">
    <property type="entry name" value="Homeodomain-like_sf"/>
</dbReference>